<dbReference type="InterPro" id="IPR038765">
    <property type="entry name" value="Papain-like_cys_pep_sf"/>
</dbReference>
<organism evidence="1 2">
    <name type="scientific">Vitis vinifera</name>
    <name type="common">Grape</name>
    <dbReference type="NCBI Taxonomy" id="29760"/>
    <lineage>
        <taxon>Eukaryota</taxon>
        <taxon>Viridiplantae</taxon>
        <taxon>Streptophyta</taxon>
        <taxon>Embryophyta</taxon>
        <taxon>Tracheophyta</taxon>
        <taxon>Spermatophyta</taxon>
        <taxon>Magnoliopsida</taxon>
        <taxon>eudicotyledons</taxon>
        <taxon>Gunneridae</taxon>
        <taxon>Pentapetalae</taxon>
        <taxon>rosids</taxon>
        <taxon>Vitales</taxon>
        <taxon>Vitaceae</taxon>
        <taxon>Viteae</taxon>
        <taxon>Vitis</taxon>
    </lineage>
</organism>
<comment type="caution">
    <text evidence="1">The sequence shown here is derived from an EMBL/GenBank/DDBJ whole genome shotgun (WGS) entry which is preliminary data.</text>
</comment>
<dbReference type="Gene3D" id="3.40.395.10">
    <property type="entry name" value="Adenoviral Proteinase, Chain A"/>
    <property type="match status" value="1"/>
</dbReference>
<dbReference type="EMBL" id="QGNW01000076">
    <property type="protein sequence ID" value="RVX01351.1"/>
    <property type="molecule type" value="Genomic_DNA"/>
</dbReference>
<evidence type="ECO:0000313" key="2">
    <source>
        <dbReference type="Proteomes" id="UP000288805"/>
    </source>
</evidence>
<protein>
    <submittedName>
        <fullName evidence="1">Uncharacterized protein</fullName>
    </submittedName>
</protein>
<proteinExistence type="predicted"/>
<dbReference type="SUPFAM" id="SSF54001">
    <property type="entry name" value="Cysteine proteinases"/>
    <property type="match status" value="2"/>
</dbReference>
<evidence type="ECO:0000313" key="1">
    <source>
        <dbReference type="EMBL" id="RVX01351.1"/>
    </source>
</evidence>
<gene>
    <name evidence="1" type="ORF">CK203_031267</name>
</gene>
<accession>A0A438IXC6</accession>
<name>A0A438IXC6_VITVI</name>
<reference evidence="1 2" key="1">
    <citation type="journal article" date="2018" name="PLoS Genet.">
        <title>Population sequencing reveals clonal diversity and ancestral inbreeding in the grapevine cultivar Chardonnay.</title>
        <authorList>
            <person name="Roach M.J."/>
            <person name="Johnson D.L."/>
            <person name="Bohlmann J."/>
            <person name="van Vuuren H.J."/>
            <person name="Jones S.J."/>
            <person name="Pretorius I.S."/>
            <person name="Schmidt S.A."/>
            <person name="Borneman A.R."/>
        </authorList>
    </citation>
    <scope>NUCLEOTIDE SEQUENCE [LARGE SCALE GENOMIC DNA]</scope>
    <source>
        <strain evidence="2">cv. Chardonnay</strain>
        <tissue evidence="1">Leaf</tissue>
    </source>
</reference>
<dbReference type="Proteomes" id="UP000288805">
    <property type="component" value="Unassembled WGS sequence"/>
</dbReference>
<dbReference type="AlphaFoldDB" id="A0A438IXC6"/>
<sequence>MVKIGFEEDGGSNLVIPTSRQRYKQTAKRLFKPASICKSPFVSQCLGQFPKISHQERLVVDYALAEDGEPSEILCNMNGANITWDELSSLIGGRWVNSVIIGVVCHMLNSKQTQPPQAHYFDPSVLLSAIDLTHFVYCSEILCDMHGAYITQDELSSLNGGRWVNSVVCVKCFYLLHGVVCRMLNAKQTRQPRAHYFDPSFSQSEIEGSSLESISKSRIQGVWDPAHSTRTGIIAHSTRVGIPSGCCHIPSGCITSGILLPQPFHLDVSHPEFCCRRHSIRMSYIRNLGAGWERRAFQLLRIYISRSSNSAHPENFAAILHSAAVFS</sequence>